<reference evidence="5 6" key="1">
    <citation type="submission" date="2023-07" db="EMBL/GenBank/DDBJ databases">
        <title>Comparative genomics of wheat-associated soil bacteria to identify genetic determinants of phenazine resistance.</title>
        <authorList>
            <person name="Mouncey N."/>
        </authorList>
    </citation>
    <scope>NUCLEOTIDE SEQUENCE [LARGE SCALE GENOMIC DNA]</scope>
    <source>
        <strain evidence="5 6">V2I4</strain>
    </source>
</reference>
<protein>
    <submittedName>
        <fullName evidence="5">ABC-2 type transport system ATP-binding protein</fullName>
    </submittedName>
</protein>
<dbReference type="InterPro" id="IPR027417">
    <property type="entry name" value="P-loop_NTPase"/>
</dbReference>
<dbReference type="GO" id="GO:0005524">
    <property type="term" value="F:ATP binding"/>
    <property type="evidence" value="ECO:0007669"/>
    <property type="project" value="UniProtKB-KW"/>
</dbReference>
<dbReference type="PROSITE" id="PS00211">
    <property type="entry name" value="ABC_TRANSPORTER_1"/>
    <property type="match status" value="1"/>
</dbReference>
<sequence length="324" mass="34612">MNHSLPDGSPAGQATHYAVQEPDPPALEARGVGRRFGRSWALRDCDFRLPAGRICALVGPNGAGKTTLLSLAADVLEPTCGTLSVFGDSHKSPARRNRVAFVGQSKPLYPGFTVGEMLRVGREMNPGWDQGTAEQLVRQGDIPLRAKVGHLSGGQRTRVALALALGKRPRLLLLDEPMSDLDPRVRHEITALLMSEVAEHGTTVLMSTHMVSEMDTVCDYLVTITGGRVRLAGEIDALLAAHTVLSGHGQGQNPSAELLPHTVVSCDRSGGHVTALVRPEGPVAGKWIQHRPHLEELLIAYLGVPDIPHLITPSARIDAGEDAA</sequence>
<keyword evidence="6" id="KW-1185">Reference proteome</keyword>
<keyword evidence="2 5" id="KW-0067">ATP-binding</keyword>
<dbReference type="CDD" id="cd03230">
    <property type="entry name" value="ABC_DR_subfamily_A"/>
    <property type="match status" value="1"/>
</dbReference>
<evidence type="ECO:0000256" key="3">
    <source>
        <dbReference type="SAM" id="MobiDB-lite"/>
    </source>
</evidence>
<dbReference type="InterPro" id="IPR003439">
    <property type="entry name" value="ABC_transporter-like_ATP-bd"/>
</dbReference>
<comment type="caution">
    <text evidence="5">The sequence shown here is derived from an EMBL/GenBank/DDBJ whole genome shotgun (WGS) entry which is preliminary data.</text>
</comment>
<evidence type="ECO:0000259" key="4">
    <source>
        <dbReference type="PROSITE" id="PS50893"/>
    </source>
</evidence>
<dbReference type="SMART" id="SM00382">
    <property type="entry name" value="AAA"/>
    <property type="match status" value="1"/>
</dbReference>
<dbReference type="SUPFAM" id="SSF52540">
    <property type="entry name" value="P-loop containing nucleoside triphosphate hydrolases"/>
    <property type="match status" value="1"/>
</dbReference>
<feature type="region of interest" description="Disordered" evidence="3">
    <location>
        <begin position="1"/>
        <end position="26"/>
    </location>
</feature>
<dbReference type="PANTHER" id="PTHR43158">
    <property type="entry name" value="SKFA PEPTIDE EXPORT ATP-BINDING PROTEIN SKFE"/>
    <property type="match status" value="1"/>
</dbReference>
<evidence type="ECO:0000313" key="5">
    <source>
        <dbReference type="EMBL" id="MDQ1031137.1"/>
    </source>
</evidence>
<feature type="domain" description="ABC transporter" evidence="4">
    <location>
        <begin position="27"/>
        <end position="251"/>
    </location>
</feature>
<dbReference type="Pfam" id="PF00005">
    <property type="entry name" value="ABC_tran"/>
    <property type="match status" value="1"/>
</dbReference>
<keyword evidence="1" id="KW-0547">Nucleotide-binding</keyword>
<dbReference type="Gene3D" id="3.40.50.300">
    <property type="entry name" value="P-loop containing nucleotide triphosphate hydrolases"/>
    <property type="match status" value="1"/>
</dbReference>
<organism evidence="5 6">
    <name type="scientific">Streptomyces umbrinus</name>
    <dbReference type="NCBI Taxonomy" id="67370"/>
    <lineage>
        <taxon>Bacteria</taxon>
        <taxon>Bacillati</taxon>
        <taxon>Actinomycetota</taxon>
        <taxon>Actinomycetes</taxon>
        <taxon>Kitasatosporales</taxon>
        <taxon>Streptomycetaceae</taxon>
        <taxon>Streptomyces</taxon>
        <taxon>Streptomyces phaeochromogenes group</taxon>
    </lineage>
</organism>
<evidence type="ECO:0000256" key="2">
    <source>
        <dbReference type="ARBA" id="ARBA00022840"/>
    </source>
</evidence>
<proteinExistence type="predicted"/>
<dbReference type="InterPro" id="IPR017871">
    <property type="entry name" value="ABC_transporter-like_CS"/>
</dbReference>
<name>A0ABU0T648_9ACTN</name>
<dbReference type="EMBL" id="JAUSZI010000002">
    <property type="protein sequence ID" value="MDQ1031137.1"/>
    <property type="molecule type" value="Genomic_DNA"/>
</dbReference>
<evidence type="ECO:0000313" key="6">
    <source>
        <dbReference type="Proteomes" id="UP001230328"/>
    </source>
</evidence>
<dbReference type="RefSeq" id="WP_307527068.1">
    <property type="nucleotide sequence ID" value="NZ_JAUSZI010000002.1"/>
</dbReference>
<dbReference type="InterPro" id="IPR003593">
    <property type="entry name" value="AAA+_ATPase"/>
</dbReference>
<accession>A0ABU0T648</accession>
<dbReference type="Proteomes" id="UP001230328">
    <property type="component" value="Unassembled WGS sequence"/>
</dbReference>
<evidence type="ECO:0000256" key="1">
    <source>
        <dbReference type="ARBA" id="ARBA00022741"/>
    </source>
</evidence>
<dbReference type="PANTHER" id="PTHR43158:SF2">
    <property type="entry name" value="SKFA PEPTIDE EXPORT ATP-BINDING PROTEIN SKFE"/>
    <property type="match status" value="1"/>
</dbReference>
<dbReference type="PROSITE" id="PS50893">
    <property type="entry name" value="ABC_TRANSPORTER_2"/>
    <property type="match status" value="1"/>
</dbReference>
<gene>
    <name evidence="5" type="ORF">QF035_008719</name>
</gene>